<protein>
    <submittedName>
        <fullName evidence="3">YaaR family protein</fullName>
    </submittedName>
</protein>
<evidence type="ECO:0000313" key="6">
    <source>
        <dbReference type="Proteomes" id="UP001387110"/>
    </source>
</evidence>
<reference evidence="1 4" key="1">
    <citation type="journal article" date="2015" name="Int. J. Syst. Evol. Microbiol.">
        <title>Exiguobacterium enclense sp. nov., isolated from sediment.</title>
        <authorList>
            <person name="Dastager S.G."/>
            <person name="Mawlankar R."/>
            <person name="Sonalkar V.V."/>
            <person name="Thorat M.N."/>
            <person name="Mual P."/>
            <person name="Verma A."/>
            <person name="Krishnamurthi S."/>
            <person name="Tang S.K."/>
            <person name="Li W.J."/>
        </authorList>
    </citation>
    <scope>NUCLEOTIDE SEQUENCE [LARGE SCALE GENOMIC DNA]</scope>
    <source>
        <strain evidence="1 4">NIO-1109</strain>
    </source>
</reference>
<evidence type="ECO:0000313" key="1">
    <source>
        <dbReference type="EMBL" id="KSU50121.1"/>
    </source>
</evidence>
<reference evidence="3 6" key="3">
    <citation type="submission" date="2023-12" db="EMBL/GenBank/DDBJ databases">
        <authorList>
            <person name="Easwaran N."/>
            <person name="Lazarus H.P.S."/>
        </authorList>
    </citation>
    <scope>NUCLEOTIDE SEQUENCE [LARGE SCALE GENOMIC DNA]</scope>
    <source>
        <strain evidence="3 6">VIT-2023</strain>
    </source>
</reference>
<dbReference type="Pfam" id="PF03885">
    <property type="entry name" value="DUF327"/>
    <property type="match status" value="1"/>
</dbReference>
<evidence type="ECO:0000313" key="4">
    <source>
        <dbReference type="Proteomes" id="UP000053797"/>
    </source>
</evidence>
<dbReference type="InterPro" id="IPR024042">
    <property type="entry name" value="TM1646-like_dom_sf"/>
</dbReference>
<dbReference type="EMBL" id="JBAWKY010000001">
    <property type="protein sequence ID" value="MEI4461887.1"/>
    <property type="molecule type" value="Genomic_DNA"/>
</dbReference>
<reference evidence="2 5" key="2">
    <citation type="journal article" date="2016" name="Front. Microbiol.">
        <title>Genomic Resource of Rice Seed Associated Bacteria.</title>
        <authorList>
            <person name="Midha S."/>
            <person name="Bansal K."/>
            <person name="Sharma S."/>
            <person name="Kumar N."/>
            <person name="Patil P.P."/>
            <person name="Chaudhry V."/>
            <person name="Patil P.B."/>
        </authorList>
    </citation>
    <scope>NUCLEOTIDE SEQUENCE [LARGE SCALE GENOMIC DNA]</scope>
    <source>
        <strain evidence="2 5">RSA11</strain>
    </source>
</reference>
<dbReference type="Proteomes" id="UP000072605">
    <property type="component" value="Unassembled WGS sequence"/>
</dbReference>
<dbReference type="Proteomes" id="UP001387110">
    <property type="component" value="Unassembled WGS sequence"/>
</dbReference>
<organism evidence="1 4">
    <name type="scientific">Exiguobacterium indicum</name>
    <dbReference type="NCBI Taxonomy" id="296995"/>
    <lineage>
        <taxon>Bacteria</taxon>
        <taxon>Bacillati</taxon>
        <taxon>Bacillota</taxon>
        <taxon>Bacilli</taxon>
        <taxon>Bacillales</taxon>
        <taxon>Bacillales Family XII. Incertae Sedis</taxon>
        <taxon>Exiguobacterium</taxon>
    </lineage>
</organism>
<accession>A0A0V8GIN7</accession>
<dbReference type="RefSeq" id="WP_053454195.1">
    <property type="nucleotide sequence ID" value="NZ_FMYN01000001.1"/>
</dbReference>
<dbReference type="EMBL" id="LNQL01000001">
    <property type="protein sequence ID" value="KSU50121.1"/>
    <property type="molecule type" value="Genomic_DNA"/>
</dbReference>
<dbReference type="EMBL" id="LDQV01000014">
    <property type="protein sequence ID" value="KTR27461.1"/>
    <property type="molecule type" value="Genomic_DNA"/>
</dbReference>
<dbReference type="InterPro" id="IPR005585">
    <property type="entry name" value="DUF327"/>
</dbReference>
<gene>
    <name evidence="1" type="ORF">AS033_01740</name>
    <name evidence="2" type="ORF">RSA11_05615</name>
    <name evidence="3" type="ORF">SZL87_05520</name>
</gene>
<evidence type="ECO:0000313" key="2">
    <source>
        <dbReference type="EMBL" id="KTR27461.1"/>
    </source>
</evidence>
<keyword evidence="6" id="KW-1185">Reference proteome</keyword>
<name>A0A0V8GIN7_9BACL</name>
<dbReference type="SUPFAM" id="SSF158397">
    <property type="entry name" value="TM1646-like"/>
    <property type="match status" value="1"/>
</dbReference>
<dbReference type="OrthoDB" id="1680946at2"/>
<comment type="caution">
    <text evidence="1">The sequence shown here is derived from an EMBL/GenBank/DDBJ whole genome shotgun (WGS) entry which is preliminary data.</text>
</comment>
<evidence type="ECO:0000313" key="3">
    <source>
        <dbReference type="EMBL" id="MEI4461887.1"/>
    </source>
</evidence>
<proteinExistence type="predicted"/>
<dbReference type="Proteomes" id="UP000053797">
    <property type="component" value="Unassembled WGS sequence"/>
</dbReference>
<dbReference type="Gene3D" id="1.20.120.490">
    <property type="entry name" value="Hypothetical protein TM1646-like domain"/>
    <property type="match status" value="1"/>
</dbReference>
<dbReference type="AlphaFoldDB" id="A0A0V8GIN7"/>
<sequence length="146" mass="16998">MDIRRIQETQRLQAARSGPREVEASTTFSALMQDKREHKGYERLQQKLLLVEEHGQLLAESHTIENLESYKEKIKDFLKDALDQSQQLEEKRGFNRRGRTKIYKVVEQVDTKLLQLTDTVLSGESRRLDILDQVGEIKGMLVNVFV</sequence>
<evidence type="ECO:0000313" key="5">
    <source>
        <dbReference type="Proteomes" id="UP000072605"/>
    </source>
</evidence>